<organism evidence="2 3">
    <name type="scientific">Gigaspora margarita</name>
    <dbReference type="NCBI Taxonomy" id="4874"/>
    <lineage>
        <taxon>Eukaryota</taxon>
        <taxon>Fungi</taxon>
        <taxon>Fungi incertae sedis</taxon>
        <taxon>Mucoromycota</taxon>
        <taxon>Glomeromycotina</taxon>
        <taxon>Glomeromycetes</taxon>
        <taxon>Diversisporales</taxon>
        <taxon>Gigasporaceae</taxon>
        <taxon>Gigaspora</taxon>
    </lineage>
</organism>
<dbReference type="Proteomes" id="UP000789901">
    <property type="component" value="Unassembled WGS sequence"/>
</dbReference>
<proteinExistence type="predicted"/>
<evidence type="ECO:0000313" key="2">
    <source>
        <dbReference type="EMBL" id="CAG8853118.1"/>
    </source>
</evidence>
<gene>
    <name evidence="2" type="ORF">GMARGA_LOCUS41939</name>
</gene>
<keyword evidence="3" id="KW-1185">Reference proteome</keyword>
<evidence type="ECO:0000256" key="1">
    <source>
        <dbReference type="SAM" id="MobiDB-lite"/>
    </source>
</evidence>
<reference evidence="2 3" key="1">
    <citation type="submission" date="2021-06" db="EMBL/GenBank/DDBJ databases">
        <authorList>
            <person name="Kallberg Y."/>
            <person name="Tangrot J."/>
            <person name="Rosling A."/>
        </authorList>
    </citation>
    <scope>NUCLEOTIDE SEQUENCE [LARGE SCALE GENOMIC DNA]</scope>
    <source>
        <strain evidence="2 3">120-4 pot B 10/14</strain>
    </source>
</reference>
<feature type="non-terminal residue" evidence="2">
    <location>
        <position position="1"/>
    </location>
</feature>
<dbReference type="EMBL" id="CAJVQB010120179">
    <property type="protein sequence ID" value="CAG8853118.1"/>
    <property type="molecule type" value="Genomic_DNA"/>
</dbReference>
<protein>
    <submittedName>
        <fullName evidence="2">19533_t:CDS:1</fullName>
    </submittedName>
</protein>
<sequence>IKRKFQKQNEELHEQITRLKNELKNLSSTSSDEPRHTIGSNEFKNVESKLKVEPQNTELDQLRKDNTL</sequence>
<feature type="non-terminal residue" evidence="2">
    <location>
        <position position="68"/>
    </location>
</feature>
<name>A0ABN7XCX1_GIGMA</name>
<feature type="region of interest" description="Disordered" evidence="1">
    <location>
        <begin position="24"/>
        <end position="68"/>
    </location>
</feature>
<evidence type="ECO:0000313" key="3">
    <source>
        <dbReference type="Proteomes" id="UP000789901"/>
    </source>
</evidence>
<accession>A0ABN7XCX1</accession>
<comment type="caution">
    <text evidence="2">The sequence shown here is derived from an EMBL/GenBank/DDBJ whole genome shotgun (WGS) entry which is preliminary data.</text>
</comment>